<dbReference type="Gene3D" id="2.60.120.260">
    <property type="entry name" value="Galactose-binding domain-like"/>
    <property type="match status" value="1"/>
</dbReference>
<dbReference type="Pfam" id="PF07523">
    <property type="entry name" value="Big_3"/>
    <property type="match status" value="1"/>
</dbReference>
<feature type="transmembrane region" description="Helical" evidence="2">
    <location>
        <begin position="1395"/>
        <end position="1415"/>
    </location>
</feature>
<evidence type="ECO:0000259" key="4">
    <source>
        <dbReference type="Pfam" id="PF00754"/>
    </source>
</evidence>
<accession>A0A6I1GG20</accession>
<dbReference type="Pfam" id="PF14587">
    <property type="entry name" value="Glyco_hydr_30_2"/>
    <property type="match status" value="1"/>
</dbReference>
<feature type="domain" description="Ig-like" evidence="5">
    <location>
        <begin position="1244"/>
        <end position="1316"/>
    </location>
</feature>
<proteinExistence type="predicted"/>
<dbReference type="InterPro" id="IPR000421">
    <property type="entry name" value="FA58C"/>
</dbReference>
<evidence type="ECO:0000259" key="5">
    <source>
        <dbReference type="Pfam" id="PF07523"/>
    </source>
</evidence>
<evidence type="ECO:0000259" key="7">
    <source>
        <dbReference type="Pfam" id="PF14587"/>
    </source>
</evidence>
<feature type="region of interest" description="Disordered" evidence="1">
    <location>
        <begin position="1321"/>
        <end position="1378"/>
    </location>
</feature>
<comment type="caution">
    <text evidence="8">The sequence shown here is derived from an EMBL/GenBank/DDBJ whole genome shotgun (WGS) entry which is preliminary data.</text>
</comment>
<name>A0A6I1GG20_9BIFI</name>
<feature type="domain" description="Bacterial Ig-like" evidence="6">
    <location>
        <begin position="833"/>
        <end position="888"/>
    </location>
</feature>
<evidence type="ECO:0000256" key="3">
    <source>
        <dbReference type="SAM" id="SignalP"/>
    </source>
</evidence>
<dbReference type="InterPro" id="IPR039743">
    <property type="entry name" value="6GAL/EXGAL"/>
</dbReference>
<dbReference type="PANTHER" id="PTHR42767">
    <property type="entry name" value="ENDO-BETA-1,6-GALACTANASE"/>
    <property type="match status" value="1"/>
</dbReference>
<evidence type="ECO:0000256" key="1">
    <source>
        <dbReference type="SAM" id="MobiDB-lite"/>
    </source>
</evidence>
<feature type="domain" description="Endo-beta-1,6-galactanase-like" evidence="7">
    <location>
        <begin position="168"/>
        <end position="272"/>
    </location>
</feature>
<organism evidence="8 9">
    <name type="scientific">Bifidobacterium leontopitheci</name>
    <dbReference type="NCBI Taxonomy" id="2650774"/>
    <lineage>
        <taxon>Bacteria</taxon>
        <taxon>Bacillati</taxon>
        <taxon>Actinomycetota</taxon>
        <taxon>Actinomycetes</taxon>
        <taxon>Bifidobacteriales</taxon>
        <taxon>Bifidobacteriaceae</taxon>
        <taxon>Bifidobacterium</taxon>
    </lineage>
</organism>
<dbReference type="Gene3D" id="2.60.40.3630">
    <property type="match status" value="1"/>
</dbReference>
<dbReference type="InterPro" id="IPR035992">
    <property type="entry name" value="Ricin_B-like_lectins"/>
</dbReference>
<dbReference type="InterPro" id="IPR022038">
    <property type="entry name" value="Ig-like_bact"/>
</dbReference>
<dbReference type="InterPro" id="IPR008979">
    <property type="entry name" value="Galactose-bd-like_sf"/>
</dbReference>
<keyword evidence="2" id="KW-1133">Transmembrane helix</keyword>
<dbReference type="RefSeq" id="WP_193312431.1">
    <property type="nucleotide sequence ID" value="NZ_JBHSKZ010000052.1"/>
</dbReference>
<dbReference type="SUPFAM" id="SSF50370">
    <property type="entry name" value="Ricin B-like lectins"/>
    <property type="match status" value="1"/>
</dbReference>
<evidence type="ECO:0000256" key="2">
    <source>
        <dbReference type="SAM" id="Phobius"/>
    </source>
</evidence>
<feature type="compositionally biased region" description="Gly residues" evidence="1">
    <location>
        <begin position="1332"/>
        <end position="1371"/>
    </location>
</feature>
<dbReference type="SUPFAM" id="SSF51445">
    <property type="entry name" value="(Trans)glycosidases"/>
    <property type="match status" value="1"/>
</dbReference>
<keyword evidence="2" id="KW-0812">Transmembrane</keyword>
<dbReference type="CDD" id="cd00161">
    <property type="entry name" value="beta-trefoil_Ricin-like"/>
    <property type="match status" value="1"/>
</dbReference>
<dbReference type="GO" id="GO:0004553">
    <property type="term" value="F:hydrolase activity, hydrolyzing O-glycosyl compounds"/>
    <property type="evidence" value="ECO:0007669"/>
    <property type="project" value="InterPro"/>
</dbReference>
<dbReference type="InterPro" id="IPR039514">
    <property type="entry name" value="6GAL-like"/>
</dbReference>
<dbReference type="Pfam" id="PF00754">
    <property type="entry name" value="F5_F8_type_C"/>
    <property type="match status" value="1"/>
</dbReference>
<keyword evidence="2" id="KW-0472">Membrane</keyword>
<evidence type="ECO:0000313" key="9">
    <source>
        <dbReference type="Proteomes" id="UP000441772"/>
    </source>
</evidence>
<reference evidence="8 9" key="1">
    <citation type="submission" date="2019-09" db="EMBL/GenBank/DDBJ databases">
        <title>Characterization of the phylogenetic diversity of two novel species belonging to the genus Bifidobacterium: Bifidobacterium cebidarum sp. nov. and Bifidobacterium leontopitheci sp. nov.</title>
        <authorList>
            <person name="Lugli G.A."/>
            <person name="Duranti S."/>
            <person name="Milani C."/>
            <person name="Turroni F."/>
            <person name="Ventura M."/>
        </authorList>
    </citation>
    <scope>NUCLEOTIDE SEQUENCE [LARGE SCALE GENOMIC DNA]</scope>
    <source>
        <strain evidence="8 9">LMG 31471</strain>
    </source>
</reference>
<dbReference type="EMBL" id="WBVT01000038">
    <property type="protein sequence ID" value="KAB7789642.1"/>
    <property type="molecule type" value="Genomic_DNA"/>
</dbReference>
<feature type="domain" description="F5/8 type C" evidence="4">
    <location>
        <begin position="1011"/>
        <end position="1123"/>
    </location>
</feature>
<sequence length="1422" mass="148243">MSTIIRRIAAWTATIATTVATGVGIAAPAAAAEPPTTAATAGNTTVITPNPWFQNGPFQGWGTSLAWFANATGSYGEEGSLTQSSGDATTDAQALAYGKALREQFYQSIFGKDGLDLNMARYNIGGGNASDVGYGYPYMRQGAAVPGYWADDIDGSKNLYGGVTTRKTDYKKLDEAFDATKDSSYDWSKGKAQEWWVQRGAETGDITSWEAFANSAPYFMTYNGTITGTGTKNQSDLQDAEKFGQYLGKVVKHLEDTYGINISTIEPFNESENKSRGTPVASAAKTAAGAYGEEHKELVERYDSLFPNMDKNVTTYDLRTKKPQEGMYVSNDQQQATIRSLRQAIASNGLNANGTTVISGTDASNAGSFGGSYDGWDQDVRDSVGQYNVHAYSQGGQFYVRDIAQADGKPLSMSEVDGDYTSEKQFNPYDFSNALGMAEEINNDVYALQSQDFTFWQVVEDLYNMQTPTTGSNPNGENLNWGTVFIDFDCTVAGKGTDGKGALFSKRRVDQNGGRTDGLKPCTVLANTKYNAVRAYTQFIHKNDVILANNDMLNTMTARSADDKTQTIVHRNAGDTDETVVLDLSKYGDVAADAAGKLYLTTTPKQDAADTATPAVLNRTSNQLQKNGVTVDPTAKTATFTVPAGSIASVQLTGVSGVSKDAETITDGGTYQLVGQQSGKAFTVTKGNDAAQIDDLATDASTAATQLWTFHELAASAQRPTVRRYVIESADHRILTADKNGTVSLKDGTVDAARNDTSAIWTLNTDDSVHVSLVNSLSRGALDVTGRKTAAGSAVGTAGSTTGSTSTSARNIGKQITSQTWQVRSTTPTGVKAVHAQTAVGVTPSLPSSVTPQYPWGDGSPAQVTWDTAALAEQVAHAGTVTVNGTATDLYGNTVQATATVYVGAFTVSDPTSITVAAGTTAAAVKDAAPATVKAHVGTGEALDTTVTWQWDDAQSGDVTDATFAKTGALTVTGKASDGANGTIPATLTVLVTDATVENGRNVAGEGTLAASYAQGRTPVTNLVDGRNDTAWGDWAAKGTNKPSPWVSWTFATATRFSSVDIASFGEATPKRFTVQYLDDSDTWVDAGVAAETGDRVKQGDITAADISAIPATKGIRLDFTYADGDADYYLKLAEAHLYEASVVPKPASVGTLADLRVGGASVDGFAPNRYDYDLSGTVDVDTDAYPLVQAFATDAAAKVDVSQPTADNGGKTVVTVTPADGGKAVTYTVDFGPLFRLSGLKVRAGKTTYQVGEPFDLAGLKVTAVYSNGKRTVEKAVAADDPELAVTGFDSHAAMDKQIITVTYRGVSASYAITVAAPGAEQPTIPSKPGDGTGGGGSGGSDGSGDNGSGSDNGSGAGDGSDGAVSGGDGTHAAGQATDNATDHAELSRTGSSVATILAVGALLCAASAVVTIARRKTTAR</sequence>
<dbReference type="Pfam" id="PF07532">
    <property type="entry name" value="Big_4"/>
    <property type="match status" value="1"/>
</dbReference>
<dbReference type="Gene3D" id="2.80.10.50">
    <property type="match status" value="1"/>
</dbReference>
<keyword evidence="3" id="KW-0732">Signal</keyword>
<evidence type="ECO:0000313" key="8">
    <source>
        <dbReference type="EMBL" id="KAB7789642.1"/>
    </source>
</evidence>
<dbReference type="Proteomes" id="UP000441772">
    <property type="component" value="Unassembled WGS sequence"/>
</dbReference>
<keyword evidence="9" id="KW-1185">Reference proteome</keyword>
<dbReference type="InterPro" id="IPR011081">
    <property type="entry name" value="Big_4"/>
</dbReference>
<protein>
    <submittedName>
        <fullName evidence="8">Carbohydrate-binding protein</fullName>
    </submittedName>
</protein>
<evidence type="ECO:0000259" key="6">
    <source>
        <dbReference type="Pfam" id="PF07532"/>
    </source>
</evidence>
<dbReference type="InterPro" id="IPR017853">
    <property type="entry name" value="GH"/>
</dbReference>
<dbReference type="SUPFAM" id="SSF49785">
    <property type="entry name" value="Galactose-binding domain-like"/>
    <property type="match status" value="1"/>
</dbReference>
<dbReference type="Gene3D" id="3.20.20.80">
    <property type="entry name" value="Glycosidases"/>
    <property type="match status" value="1"/>
</dbReference>
<feature type="chain" id="PRO_5026130918" evidence="3">
    <location>
        <begin position="32"/>
        <end position="1422"/>
    </location>
</feature>
<dbReference type="PANTHER" id="PTHR42767:SF1">
    <property type="entry name" value="ENDO-BETA-1,6-GALACTANASE-LIKE DOMAIN-CONTAINING PROTEIN"/>
    <property type="match status" value="1"/>
</dbReference>
<gene>
    <name evidence="8" type="ORF">F7D09_1849</name>
</gene>
<feature type="signal peptide" evidence="3">
    <location>
        <begin position="1"/>
        <end position="31"/>
    </location>
</feature>